<protein>
    <submittedName>
        <fullName evidence="1">Uncharacterized protein</fullName>
    </submittedName>
</protein>
<gene>
    <name evidence="1" type="ORF">D3Y57_09840</name>
</gene>
<evidence type="ECO:0000313" key="1">
    <source>
        <dbReference type="EMBL" id="AYJ86211.1"/>
    </source>
</evidence>
<keyword evidence="2" id="KW-1185">Reference proteome</keyword>
<dbReference type="Proteomes" id="UP000276254">
    <property type="component" value="Chromosome"/>
</dbReference>
<sequence>MIFTVGFVYGEVQDHGRRLLIVEAKSDAMQTTMARIDANVSFLADRAKEDRATILDRERR</sequence>
<evidence type="ECO:0000313" key="2">
    <source>
        <dbReference type="Proteomes" id="UP000276254"/>
    </source>
</evidence>
<dbReference type="EMBL" id="CP032829">
    <property type="protein sequence ID" value="AYJ86211.1"/>
    <property type="molecule type" value="Genomic_DNA"/>
</dbReference>
<organism evidence="1 2">
    <name type="scientific">Sphingomonas paeninsulae</name>
    <dbReference type="NCBI Taxonomy" id="2319844"/>
    <lineage>
        <taxon>Bacteria</taxon>
        <taxon>Pseudomonadati</taxon>
        <taxon>Pseudomonadota</taxon>
        <taxon>Alphaproteobacteria</taxon>
        <taxon>Sphingomonadales</taxon>
        <taxon>Sphingomonadaceae</taxon>
        <taxon>Sphingomonas</taxon>
    </lineage>
</organism>
<accession>A0A494TK78</accession>
<proteinExistence type="predicted"/>
<reference evidence="1 2" key="1">
    <citation type="submission" date="2018-09" db="EMBL/GenBank/DDBJ databases">
        <title>Sphingomonas peninsula sp. nov., isolated from fildes peninsula, Antarctic soil.</title>
        <authorList>
            <person name="Yingchao G."/>
        </authorList>
    </citation>
    <scope>NUCLEOTIDE SEQUENCE [LARGE SCALE GENOMIC DNA]</scope>
    <source>
        <strain evidence="1 2">YZ-8</strain>
    </source>
</reference>
<dbReference type="AlphaFoldDB" id="A0A494TK78"/>
<dbReference type="KEGG" id="spha:D3Y57_09840"/>
<name>A0A494TK78_SPHPE</name>